<accession>A0AA38W0G5</accession>
<evidence type="ECO:0000313" key="2">
    <source>
        <dbReference type="EMBL" id="KAJ9157210.1"/>
    </source>
</evidence>
<proteinExistence type="predicted"/>
<feature type="compositionally biased region" description="Acidic residues" evidence="1">
    <location>
        <begin position="231"/>
        <end position="242"/>
    </location>
</feature>
<feature type="region of interest" description="Disordered" evidence="1">
    <location>
        <begin position="231"/>
        <end position="257"/>
    </location>
</feature>
<sequence length="257" mass="29752">MDASRVARSFANVPFHSDLRSWVFSEGAEEAFAEFEKDFLAAASQSDIDSLRLDIAVIDDYIRRRETTRRLAEWQNPRSRKRGWQWQDHVIRFFVRLSDYTKDALEEKEEEEEGSDWEYLRFLIGCPSERFERAMAHVLDIWISHWEESNPSSKRFPVSEAAISEFVDGFESDEEAIAGEVLASVEDAYRRDCDGTRAWPRRPAQRCDITRPDHSDDDSDVFFILIDDDSLADTSDEDDSDLDSSSTAAEHPSYPMQ</sequence>
<comment type="caution">
    <text evidence="2">The sequence shown here is derived from an EMBL/GenBank/DDBJ whole genome shotgun (WGS) entry which is preliminary data.</text>
</comment>
<protein>
    <submittedName>
        <fullName evidence="2">Uncharacterized protein</fullName>
    </submittedName>
</protein>
<dbReference type="AlphaFoldDB" id="A0AA38W0G5"/>
<keyword evidence="3" id="KW-1185">Reference proteome</keyword>
<name>A0AA38W0G5_9PEZI</name>
<gene>
    <name evidence="2" type="ORF">NKR23_g245</name>
</gene>
<evidence type="ECO:0000313" key="3">
    <source>
        <dbReference type="Proteomes" id="UP001174694"/>
    </source>
</evidence>
<reference evidence="2" key="1">
    <citation type="submission" date="2022-07" db="EMBL/GenBank/DDBJ databases">
        <title>Fungi with potential for degradation of polypropylene.</title>
        <authorList>
            <person name="Gostincar C."/>
        </authorList>
    </citation>
    <scope>NUCLEOTIDE SEQUENCE</scope>
    <source>
        <strain evidence="2">EXF-13308</strain>
    </source>
</reference>
<dbReference type="Proteomes" id="UP001174694">
    <property type="component" value="Unassembled WGS sequence"/>
</dbReference>
<dbReference type="EMBL" id="JANBVO010000001">
    <property type="protein sequence ID" value="KAJ9157210.1"/>
    <property type="molecule type" value="Genomic_DNA"/>
</dbReference>
<evidence type="ECO:0000256" key="1">
    <source>
        <dbReference type="SAM" id="MobiDB-lite"/>
    </source>
</evidence>
<organism evidence="2 3">
    <name type="scientific">Pleurostoma richardsiae</name>
    <dbReference type="NCBI Taxonomy" id="41990"/>
    <lineage>
        <taxon>Eukaryota</taxon>
        <taxon>Fungi</taxon>
        <taxon>Dikarya</taxon>
        <taxon>Ascomycota</taxon>
        <taxon>Pezizomycotina</taxon>
        <taxon>Sordariomycetes</taxon>
        <taxon>Sordariomycetidae</taxon>
        <taxon>Calosphaeriales</taxon>
        <taxon>Pleurostomataceae</taxon>
        <taxon>Pleurostoma</taxon>
    </lineage>
</organism>